<dbReference type="SUPFAM" id="SSF53187">
    <property type="entry name" value="Zn-dependent exopeptidases"/>
    <property type="match status" value="1"/>
</dbReference>
<dbReference type="GO" id="GO:0071713">
    <property type="term" value="F:para-aminobenzoyl-glutamate hydrolase activity"/>
    <property type="evidence" value="ECO:0007669"/>
    <property type="project" value="TreeGrafter"/>
</dbReference>
<dbReference type="PANTHER" id="PTHR30575">
    <property type="entry name" value="PEPTIDASE M20"/>
    <property type="match status" value="1"/>
</dbReference>
<dbReference type="EMBL" id="VNJI01000024">
    <property type="protein sequence ID" value="TVY08335.1"/>
    <property type="molecule type" value="Genomic_DNA"/>
</dbReference>
<dbReference type="InterPro" id="IPR036264">
    <property type="entry name" value="Bact_exopeptidase_dim_dom"/>
</dbReference>
<dbReference type="InterPro" id="IPR052030">
    <property type="entry name" value="Peptidase_M20/M20A_hydrolases"/>
</dbReference>
<evidence type="ECO:0000313" key="2">
    <source>
        <dbReference type="EMBL" id="TVY08335.1"/>
    </source>
</evidence>
<evidence type="ECO:0000313" key="3">
    <source>
        <dbReference type="Proteomes" id="UP000317036"/>
    </source>
</evidence>
<accession>A0A559K871</accession>
<gene>
    <name evidence="2" type="ORF">FPZ49_18980</name>
</gene>
<dbReference type="InterPro" id="IPR017145">
    <property type="entry name" value="Aminobenzoyl-glu_utiliz_pB"/>
</dbReference>
<dbReference type="AlphaFoldDB" id="A0A559K871"/>
<dbReference type="Pfam" id="PF07687">
    <property type="entry name" value="M20_dimer"/>
    <property type="match status" value="1"/>
</dbReference>
<dbReference type="RefSeq" id="WP_144849813.1">
    <property type="nucleotide sequence ID" value="NZ_VNJI01000024.1"/>
</dbReference>
<dbReference type="InterPro" id="IPR017439">
    <property type="entry name" value="Amidohydrolase"/>
</dbReference>
<dbReference type="NCBIfam" id="TIGR01891">
    <property type="entry name" value="amidohydrolases"/>
    <property type="match status" value="1"/>
</dbReference>
<proteinExistence type="predicted"/>
<reference evidence="2 3" key="1">
    <citation type="submission" date="2019-07" db="EMBL/GenBank/DDBJ databases">
        <authorList>
            <person name="Kim J."/>
        </authorList>
    </citation>
    <scope>NUCLEOTIDE SEQUENCE [LARGE SCALE GENOMIC DNA]</scope>
    <source>
        <strain evidence="2 3">JC52</strain>
    </source>
</reference>
<feature type="domain" description="Peptidase M20 dimerisation" evidence="1">
    <location>
        <begin position="188"/>
        <end position="278"/>
    </location>
</feature>
<dbReference type="GO" id="GO:0016805">
    <property type="term" value="F:dipeptidase activity"/>
    <property type="evidence" value="ECO:0007669"/>
    <property type="project" value="TreeGrafter"/>
</dbReference>
<dbReference type="InterPro" id="IPR002933">
    <property type="entry name" value="Peptidase_M20"/>
</dbReference>
<dbReference type="SUPFAM" id="SSF55031">
    <property type="entry name" value="Bacterial exopeptidase dimerisation domain"/>
    <property type="match status" value="1"/>
</dbReference>
<dbReference type="Gene3D" id="3.40.630.10">
    <property type="entry name" value="Zn peptidases"/>
    <property type="match status" value="1"/>
</dbReference>
<dbReference type="Proteomes" id="UP000317036">
    <property type="component" value="Unassembled WGS sequence"/>
</dbReference>
<keyword evidence="2" id="KW-0378">Hydrolase</keyword>
<keyword evidence="3" id="KW-1185">Reference proteome</keyword>
<dbReference type="PIRSF" id="PIRSF037227">
    <property type="entry name" value="Aminobenzoyl-glu_utiliz_pB"/>
    <property type="match status" value="1"/>
</dbReference>
<dbReference type="PANTHER" id="PTHR30575:SF0">
    <property type="entry name" value="XAA-ARG DIPEPTIDASE"/>
    <property type="match status" value="1"/>
</dbReference>
<dbReference type="Gene3D" id="3.30.70.360">
    <property type="match status" value="1"/>
</dbReference>
<name>A0A559K871_9BACL</name>
<dbReference type="CDD" id="cd05673">
    <property type="entry name" value="M20_Acy1L2_AbgB"/>
    <property type="match status" value="1"/>
</dbReference>
<dbReference type="InterPro" id="IPR011650">
    <property type="entry name" value="Peptidase_M20_dimer"/>
</dbReference>
<protein>
    <submittedName>
        <fullName evidence="2">Amidohydrolase</fullName>
    </submittedName>
</protein>
<dbReference type="FunFam" id="3.30.70.360:FF:000004">
    <property type="entry name" value="Peptidase M20 domain-containing protein 2"/>
    <property type="match status" value="1"/>
</dbReference>
<dbReference type="Pfam" id="PF01546">
    <property type="entry name" value="Peptidase_M20"/>
    <property type="match status" value="1"/>
</dbReference>
<comment type="caution">
    <text evidence="2">The sequence shown here is derived from an EMBL/GenBank/DDBJ whole genome shotgun (WGS) entry which is preliminary data.</text>
</comment>
<sequence length="470" mass="50708">MINYQMISDIMEQKKISVTEISDKIWELAETRYKEFQSADALGSVLEAEGFHVERQAGGMETAVVGSYGSGKPVIAILGEFDALNGMSQEAGATEKKAITTDGNGHGCGHNLLGAGSLAAAIAVRHYMERSGLEGTVRYYGCPAEEGGGGKAYMVRAGLFGDVDIALTWHPWDENLAYNCRMLATCEVYFKFKGVSSHAAFSPHLGRSALDAVELMNVGANFLREHMIPEARLHYAITNAGGFAPNVVQAEAEVLYKIRAPKMHQVKELLDRVSDIARGAALMTGTSMESQFFSASADLIPNITLGSLLNNQFMQVGAETYTQDEIDFAKAIQATFSEGEKKVIQSRHAAPLADKVTPFSVETGFVPASTDVGDVSWIVPTGQIYAATCATGTMLHTWQMVAQGKSSIAHKGLLLAGKVMASSAIELLQNPELIKQAKAEHQERLGGERYVSLIPPERNPPSTKRVSVEV</sequence>
<dbReference type="GO" id="GO:0005737">
    <property type="term" value="C:cytoplasm"/>
    <property type="evidence" value="ECO:0007669"/>
    <property type="project" value="TreeGrafter"/>
</dbReference>
<organism evidence="2 3">
    <name type="scientific">Paenibacillus cremeus</name>
    <dbReference type="NCBI Taxonomy" id="2163881"/>
    <lineage>
        <taxon>Bacteria</taxon>
        <taxon>Bacillati</taxon>
        <taxon>Bacillota</taxon>
        <taxon>Bacilli</taxon>
        <taxon>Bacillales</taxon>
        <taxon>Paenibacillaceae</taxon>
        <taxon>Paenibacillus</taxon>
    </lineage>
</organism>
<dbReference type="GO" id="GO:0046657">
    <property type="term" value="P:folic acid catabolic process"/>
    <property type="evidence" value="ECO:0007669"/>
    <property type="project" value="TreeGrafter"/>
</dbReference>
<dbReference type="OrthoDB" id="9781032at2"/>
<evidence type="ECO:0000259" key="1">
    <source>
        <dbReference type="Pfam" id="PF07687"/>
    </source>
</evidence>